<sequence>MSAVRSALVLSLACAGLLLSAAPQPEVATTTRLQAQAPGETAPILTTNDLTWGP</sequence>
<feature type="compositionally biased region" description="Polar residues" evidence="1">
    <location>
        <begin position="44"/>
        <end position="54"/>
    </location>
</feature>
<reference evidence="3" key="1">
    <citation type="submission" date="2023-06" db="EMBL/GenBank/DDBJ databases">
        <title>WGS-Sequencing of Streptomyces ficellus isolate 21 collected from sand in Gara Djebilet Iron Mine in Algeria.</title>
        <authorList>
            <person name="Zegers G.P."/>
            <person name="Gomez A."/>
            <person name="Gueddou A."/>
            <person name="Zahara A.F."/>
            <person name="Worth M."/>
            <person name="Sevigny J.L."/>
            <person name="Tisa L."/>
        </authorList>
    </citation>
    <scope>NUCLEOTIDE SEQUENCE</scope>
    <source>
        <strain evidence="3">AS11</strain>
    </source>
</reference>
<dbReference type="Proteomes" id="UP001174050">
    <property type="component" value="Unassembled WGS sequence"/>
</dbReference>
<dbReference type="EMBL" id="JAUEPL010000015">
    <property type="protein sequence ID" value="MDN3294960.1"/>
    <property type="molecule type" value="Genomic_DNA"/>
</dbReference>
<evidence type="ECO:0000313" key="4">
    <source>
        <dbReference type="Proteomes" id="UP001174050"/>
    </source>
</evidence>
<accession>A0ABT7Z642</accession>
<feature type="region of interest" description="Disordered" evidence="1">
    <location>
        <begin position="32"/>
        <end position="54"/>
    </location>
</feature>
<evidence type="ECO:0000313" key="3">
    <source>
        <dbReference type="EMBL" id="MDN3294960.1"/>
    </source>
</evidence>
<feature type="chain" id="PRO_5045172791" evidence="2">
    <location>
        <begin position="22"/>
        <end position="54"/>
    </location>
</feature>
<evidence type="ECO:0000256" key="2">
    <source>
        <dbReference type="SAM" id="SignalP"/>
    </source>
</evidence>
<proteinExistence type="predicted"/>
<name>A0ABT7Z642_9ACTN</name>
<evidence type="ECO:0000256" key="1">
    <source>
        <dbReference type="SAM" id="MobiDB-lite"/>
    </source>
</evidence>
<comment type="caution">
    <text evidence="3">The sequence shown here is derived from an EMBL/GenBank/DDBJ whole genome shotgun (WGS) entry which is preliminary data.</text>
</comment>
<protein>
    <submittedName>
        <fullName evidence="3">Uncharacterized protein</fullName>
    </submittedName>
</protein>
<dbReference type="RefSeq" id="WP_290111995.1">
    <property type="nucleotide sequence ID" value="NZ_JAUEPL010000015.1"/>
</dbReference>
<organism evidence="3 4">
    <name type="scientific">Streptomyces ficellus</name>
    <dbReference type="NCBI Taxonomy" id="1977088"/>
    <lineage>
        <taxon>Bacteria</taxon>
        <taxon>Bacillati</taxon>
        <taxon>Actinomycetota</taxon>
        <taxon>Actinomycetes</taxon>
        <taxon>Kitasatosporales</taxon>
        <taxon>Streptomycetaceae</taxon>
        <taxon>Streptomyces</taxon>
    </lineage>
</organism>
<keyword evidence="4" id="KW-1185">Reference proteome</keyword>
<gene>
    <name evidence="3" type="ORF">QWM81_13035</name>
</gene>
<keyword evidence="2" id="KW-0732">Signal</keyword>
<feature type="signal peptide" evidence="2">
    <location>
        <begin position="1"/>
        <end position="21"/>
    </location>
</feature>